<keyword evidence="5" id="KW-0560">Oxidoreductase</keyword>
<keyword evidence="10" id="KW-1185">Reference proteome</keyword>
<dbReference type="Gene3D" id="2.40.110.10">
    <property type="entry name" value="Butyryl-CoA Dehydrogenase, subunit A, domain 2"/>
    <property type="match status" value="1"/>
</dbReference>
<dbReference type="Pfam" id="PF00441">
    <property type="entry name" value="Acyl-CoA_dh_1"/>
    <property type="match status" value="1"/>
</dbReference>
<dbReference type="PATRIC" id="fig|749414.3.peg.966"/>
<dbReference type="AlphaFoldDB" id="D7C677"/>
<evidence type="ECO:0000259" key="7">
    <source>
        <dbReference type="Pfam" id="PF02770"/>
    </source>
</evidence>
<name>D7C677_STRBB</name>
<evidence type="ECO:0000256" key="1">
    <source>
        <dbReference type="ARBA" id="ARBA00001974"/>
    </source>
</evidence>
<dbReference type="HOGENOM" id="CLU_018204_0_2_11"/>
<dbReference type="EMBL" id="CP002047">
    <property type="protein sequence ID" value="ADI04065.1"/>
    <property type="molecule type" value="Genomic_DNA"/>
</dbReference>
<accession>D7C677</accession>
<dbReference type="Gene3D" id="1.10.540.10">
    <property type="entry name" value="Acyl-CoA dehydrogenase/oxidase, N-terminal domain"/>
    <property type="match status" value="1"/>
</dbReference>
<protein>
    <submittedName>
        <fullName evidence="9">Acyl-CoA dehydrogenase domain-containing protein</fullName>
    </submittedName>
</protein>
<dbReference type="Gene3D" id="1.20.140.10">
    <property type="entry name" value="Butyryl-CoA Dehydrogenase, subunit A, domain 3"/>
    <property type="match status" value="1"/>
</dbReference>
<keyword evidence="3 5" id="KW-0285">Flavoprotein</keyword>
<dbReference type="InterPro" id="IPR036250">
    <property type="entry name" value="AcylCo_DH-like_C"/>
</dbReference>
<dbReference type="GO" id="GO:0050660">
    <property type="term" value="F:flavin adenine dinucleotide binding"/>
    <property type="evidence" value="ECO:0007669"/>
    <property type="project" value="InterPro"/>
</dbReference>
<evidence type="ECO:0000256" key="5">
    <source>
        <dbReference type="RuleBase" id="RU362125"/>
    </source>
</evidence>
<dbReference type="PANTHER" id="PTHR43884">
    <property type="entry name" value="ACYL-COA DEHYDROGENASE"/>
    <property type="match status" value="1"/>
</dbReference>
<evidence type="ECO:0000259" key="8">
    <source>
        <dbReference type="Pfam" id="PF02771"/>
    </source>
</evidence>
<gene>
    <name evidence="9" type="primary">fadE4</name>
    <name evidence="9" type="ordered locus">SBI_00944</name>
</gene>
<dbReference type="eggNOG" id="COG1960">
    <property type="taxonomic scope" value="Bacteria"/>
</dbReference>
<dbReference type="PROSITE" id="PS00072">
    <property type="entry name" value="ACYL_COA_DH_1"/>
    <property type="match status" value="1"/>
</dbReference>
<dbReference type="KEGG" id="sbh:SBI_00944"/>
<dbReference type="STRING" id="749414.SBI_00944"/>
<organism evidence="9 10">
    <name type="scientific">Streptomyces bingchenggensis (strain BCW-1)</name>
    <dbReference type="NCBI Taxonomy" id="749414"/>
    <lineage>
        <taxon>Bacteria</taxon>
        <taxon>Bacillati</taxon>
        <taxon>Actinomycetota</taxon>
        <taxon>Actinomycetes</taxon>
        <taxon>Kitasatosporales</taxon>
        <taxon>Streptomycetaceae</taxon>
        <taxon>Streptomyces</taxon>
    </lineage>
</organism>
<keyword evidence="4 5" id="KW-0274">FAD</keyword>
<evidence type="ECO:0000259" key="6">
    <source>
        <dbReference type="Pfam" id="PF00441"/>
    </source>
</evidence>
<evidence type="ECO:0000313" key="10">
    <source>
        <dbReference type="Proteomes" id="UP000000377"/>
    </source>
</evidence>
<comment type="similarity">
    <text evidence="2 5">Belongs to the acyl-CoA dehydrogenase family.</text>
</comment>
<dbReference type="FunFam" id="1.20.140.10:FF:000004">
    <property type="entry name" value="Acyl-CoA dehydrogenase FadE25"/>
    <property type="match status" value="1"/>
</dbReference>
<reference evidence="9 10" key="1">
    <citation type="journal article" date="2010" name="J. Bacteriol.">
        <title>Genome sequence of the milbemycin-producing bacterium Streptomyces bingchenggensis.</title>
        <authorList>
            <person name="Wang X.J."/>
            <person name="Yan Y.J."/>
            <person name="Zhang B."/>
            <person name="An J."/>
            <person name="Wang J.J."/>
            <person name="Tian J."/>
            <person name="Jiang L."/>
            <person name="Chen Y.H."/>
            <person name="Huang S.X."/>
            <person name="Yin M."/>
            <person name="Zhang J."/>
            <person name="Gao A.L."/>
            <person name="Liu C.X."/>
            <person name="Zhu Z.X."/>
            <person name="Xiang W.S."/>
        </authorList>
    </citation>
    <scope>NUCLEOTIDE SEQUENCE [LARGE SCALE GENOMIC DNA]</scope>
    <source>
        <strain evidence="9 10">BCW-1</strain>
    </source>
</reference>
<dbReference type="InterPro" id="IPR046373">
    <property type="entry name" value="Acyl-CoA_Oxase/DH_mid-dom_sf"/>
</dbReference>
<evidence type="ECO:0000313" key="9">
    <source>
        <dbReference type="EMBL" id="ADI04065.1"/>
    </source>
</evidence>
<dbReference type="SUPFAM" id="SSF56645">
    <property type="entry name" value="Acyl-CoA dehydrogenase NM domain-like"/>
    <property type="match status" value="1"/>
</dbReference>
<dbReference type="Proteomes" id="UP000000377">
    <property type="component" value="Chromosome"/>
</dbReference>
<sequence>MTGRSAVEQPEEQRELFALVDELAREELEPRAARFEEDGQFPEALVRLLGKQGLMSLPFPERWGGGGQSYTVYLKVIERLAGSWLAVAESVHLQVLACHGLARFGTDELRSELLPRMLSGELLAANCMSEPEAGSDLGAMSTKAVAEDGHHVISGTKAWVSHAGVADVYNVYCRTGGSALSGLSCFLVDADSEGLRPLAHERKMGVRSLPTAQIAFDGVRVPDQRMIGRRNRGMLVAAHVFDHGRLGISACAVGLAQAALDHAAAYAKERTQFGKPIISFQGLSFLLADMATQIAAARALLYSVAALKDQGKPISAEAAKCKLFATDTAMRVTTDAVQVLGGYGYTQDFPVERWMREAKLLQILEGTNQIQRIAIAQSL</sequence>
<dbReference type="PIRSF" id="PIRSF016578">
    <property type="entry name" value="HsaA"/>
    <property type="match status" value="1"/>
</dbReference>
<feature type="domain" description="Acyl-CoA dehydrogenase/oxidase C-terminal" evidence="6">
    <location>
        <begin position="231"/>
        <end position="379"/>
    </location>
</feature>
<dbReference type="GO" id="GO:0003995">
    <property type="term" value="F:acyl-CoA dehydrogenase activity"/>
    <property type="evidence" value="ECO:0007669"/>
    <property type="project" value="InterPro"/>
</dbReference>
<dbReference type="RefSeq" id="WP_014173544.1">
    <property type="nucleotide sequence ID" value="NC_016582.1"/>
</dbReference>
<comment type="cofactor">
    <cofactor evidence="1 5">
        <name>FAD</name>
        <dbReference type="ChEBI" id="CHEBI:57692"/>
    </cofactor>
</comment>
<feature type="domain" description="Acyl-CoA dehydrogenase/oxidase N-terminal" evidence="8">
    <location>
        <begin position="11"/>
        <end position="121"/>
    </location>
</feature>
<feature type="domain" description="Acyl-CoA oxidase/dehydrogenase middle" evidence="7">
    <location>
        <begin position="127"/>
        <end position="219"/>
    </location>
</feature>
<dbReference type="Pfam" id="PF02771">
    <property type="entry name" value="Acyl-CoA_dh_N"/>
    <property type="match status" value="1"/>
</dbReference>
<dbReference type="Pfam" id="PF02770">
    <property type="entry name" value="Acyl-CoA_dh_M"/>
    <property type="match status" value="1"/>
</dbReference>
<dbReference type="InterPro" id="IPR006089">
    <property type="entry name" value="Acyl-CoA_DH_CS"/>
</dbReference>
<dbReference type="InterPro" id="IPR037069">
    <property type="entry name" value="AcylCoA_DH/ox_N_sf"/>
</dbReference>
<dbReference type="InterPro" id="IPR006091">
    <property type="entry name" value="Acyl-CoA_Oxase/DH_mid-dom"/>
</dbReference>
<dbReference type="InterPro" id="IPR013786">
    <property type="entry name" value="AcylCoA_DH/ox_N"/>
</dbReference>
<dbReference type="InterPro" id="IPR009075">
    <property type="entry name" value="AcylCo_DH/oxidase_C"/>
</dbReference>
<proteinExistence type="inferred from homology"/>
<evidence type="ECO:0000256" key="4">
    <source>
        <dbReference type="ARBA" id="ARBA00022827"/>
    </source>
</evidence>
<dbReference type="InterPro" id="IPR009100">
    <property type="entry name" value="AcylCoA_DH/oxidase_NM_dom_sf"/>
</dbReference>
<evidence type="ECO:0000256" key="2">
    <source>
        <dbReference type="ARBA" id="ARBA00009347"/>
    </source>
</evidence>
<dbReference type="SUPFAM" id="SSF47203">
    <property type="entry name" value="Acyl-CoA dehydrogenase C-terminal domain-like"/>
    <property type="match status" value="1"/>
</dbReference>
<dbReference type="PANTHER" id="PTHR43884:SF12">
    <property type="entry name" value="ISOVALERYL-COA DEHYDROGENASE, MITOCHONDRIAL-RELATED"/>
    <property type="match status" value="1"/>
</dbReference>
<dbReference type="PROSITE" id="PS00073">
    <property type="entry name" value="ACYL_COA_DH_2"/>
    <property type="match status" value="1"/>
</dbReference>
<evidence type="ECO:0000256" key="3">
    <source>
        <dbReference type="ARBA" id="ARBA00022630"/>
    </source>
</evidence>